<accession>A0AAX0KGJ9</accession>
<feature type="coiled-coil region" evidence="1">
    <location>
        <begin position="39"/>
        <end position="66"/>
    </location>
</feature>
<reference evidence="2 3" key="1">
    <citation type="submission" date="2016-10" db="EMBL/GenBank/DDBJ databases">
        <title>Whole genome sequences of antibiotic resistant commensal Escherichia coli from healthy Australian adults.</title>
        <authorList>
            <person name="Moran R.A."/>
            <person name="Anantham S."/>
            <person name="Nigro S.J."/>
            <person name="Holt K.E."/>
            <person name="Hall R.M."/>
        </authorList>
    </citation>
    <scope>NUCLEOTIDE SEQUENCE [LARGE SCALE GENOMIC DNA]</scope>
    <source>
        <strain evidence="2 3">2.3-R4</strain>
    </source>
</reference>
<evidence type="ECO:0008006" key="4">
    <source>
        <dbReference type="Google" id="ProtNLM"/>
    </source>
</evidence>
<dbReference type="EMBL" id="MPAF01000015">
    <property type="protein sequence ID" value="OOK28737.1"/>
    <property type="molecule type" value="Genomic_DNA"/>
</dbReference>
<gene>
    <name evidence="2" type="ORF">BMT91_10030</name>
</gene>
<dbReference type="RefSeq" id="WP_077581094.1">
    <property type="nucleotide sequence ID" value="NZ_MPAF01000015.1"/>
</dbReference>
<keyword evidence="1" id="KW-0175">Coiled coil</keyword>
<name>A0AAX0KGJ9_ECOLX</name>
<evidence type="ECO:0000313" key="3">
    <source>
        <dbReference type="Proteomes" id="UP000188855"/>
    </source>
</evidence>
<organism evidence="2 3">
    <name type="scientific">Escherichia coli</name>
    <dbReference type="NCBI Taxonomy" id="562"/>
    <lineage>
        <taxon>Bacteria</taxon>
        <taxon>Pseudomonadati</taxon>
        <taxon>Pseudomonadota</taxon>
        <taxon>Gammaproteobacteria</taxon>
        <taxon>Enterobacterales</taxon>
        <taxon>Enterobacteriaceae</taxon>
        <taxon>Escherichia</taxon>
    </lineage>
</organism>
<evidence type="ECO:0000313" key="2">
    <source>
        <dbReference type="EMBL" id="OOK28737.1"/>
    </source>
</evidence>
<proteinExistence type="predicted"/>
<sequence length="232" mass="25956">MESNIKGLVSAGHEMASELKAECGAVDMRSVAKLISDLATQLEVQLVRANALAEDHQRAIESIKQADSAVKLAHEKFSALAAENAGLKAGHSYFSYGSEHNFEWHKTAEEAIAAAEAAIDDYRGDACDGWSEEVESICWGVIIQQATKVGERKKRKCDRVSPWIERVCDYELRPNIETPATDAFLAEIERKAIRKFINSIEHILRDKLSPYDTEEMLEAMRIFLEEQSGEQK</sequence>
<protein>
    <recommendedName>
        <fullName evidence="4">Ead/Ea22-like family protein</fullName>
    </recommendedName>
</protein>
<dbReference type="AlphaFoldDB" id="A0AAX0KGJ9"/>
<comment type="caution">
    <text evidence="2">The sequence shown here is derived from an EMBL/GenBank/DDBJ whole genome shotgun (WGS) entry which is preliminary data.</text>
</comment>
<dbReference type="Proteomes" id="UP000188855">
    <property type="component" value="Unassembled WGS sequence"/>
</dbReference>
<evidence type="ECO:0000256" key="1">
    <source>
        <dbReference type="SAM" id="Coils"/>
    </source>
</evidence>